<dbReference type="EMBL" id="BKCJ010003793">
    <property type="protein sequence ID" value="GEU57215.1"/>
    <property type="molecule type" value="Genomic_DNA"/>
</dbReference>
<dbReference type="SUPFAM" id="SSF52540">
    <property type="entry name" value="P-loop containing nucleoside triphosphate hydrolases"/>
    <property type="match status" value="1"/>
</dbReference>
<sequence length="308" mass="35983">MRDDVDINTLTMEQYLVLIQDNIRQGIVKPEIDGDIKFEINGNFMREVRREIFKDMMMKMPANMCEGPALRWKNRLSSKLITACDFLEKVFIRQYCSIFKTAMKLDKIRNFKQEMDETLYHAWERYNDILFRCLQHDLNHHQKSLKIDGYTILNEVNTAYRGVLLGVRATRERINDSPNSVDTQKLKENIHAIQASFKNCEGAHLTKECPLKKEEKAVEQSKKVAEMLHAAVLEHSHDVQILHAAVTEKDRDLMVDRFNGRFMQVLITTDDVLPPEFDQSLVNVVINWVMPRLCDSFEEEEPDVAVYS</sequence>
<dbReference type="AlphaFoldDB" id="A0A6L2LAE1"/>
<evidence type="ECO:0000313" key="1">
    <source>
        <dbReference type="EMBL" id="GEU57215.1"/>
    </source>
</evidence>
<accession>A0A6L2LAE1</accession>
<comment type="caution">
    <text evidence="1">The sequence shown here is derived from an EMBL/GenBank/DDBJ whole genome shotgun (WGS) entry which is preliminary data.</text>
</comment>
<proteinExistence type="predicted"/>
<organism evidence="1">
    <name type="scientific">Tanacetum cinerariifolium</name>
    <name type="common">Dalmatian daisy</name>
    <name type="synonym">Chrysanthemum cinerariifolium</name>
    <dbReference type="NCBI Taxonomy" id="118510"/>
    <lineage>
        <taxon>Eukaryota</taxon>
        <taxon>Viridiplantae</taxon>
        <taxon>Streptophyta</taxon>
        <taxon>Embryophyta</taxon>
        <taxon>Tracheophyta</taxon>
        <taxon>Spermatophyta</taxon>
        <taxon>Magnoliopsida</taxon>
        <taxon>eudicotyledons</taxon>
        <taxon>Gunneridae</taxon>
        <taxon>Pentapetalae</taxon>
        <taxon>asterids</taxon>
        <taxon>campanulids</taxon>
        <taxon>Asterales</taxon>
        <taxon>Asteraceae</taxon>
        <taxon>Asteroideae</taxon>
        <taxon>Anthemideae</taxon>
        <taxon>Anthemidinae</taxon>
        <taxon>Tanacetum</taxon>
    </lineage>
</organism>
<gene>
    <name evidence="1" type="ORF">Tci_029193</name>
</gene>
<reference evidence="1" key="1">
    <citation type="journal article" date="2019" name="Sci. Rep.">
        <title>Draft genome of Tanacetum cinerariifolium, the natural source of mosquito coil.</title>
        <authorList>
            <person name="Yamashiro T."/>
            <person name="Shiraishi A."/>
            <person name="Satake H."/>
            <person name="Nakayama K."/>
        </authorList>
    </citation>
    <scope>NUCLEOTIDE SEQUENCE</scope>
</reference>
<name>A0A6L2LAE1_TANCI</name>
<dbReference type="Gene3D" id="3.40.50.300">
    <property type="entry name" value="P-loop containing nucleotide triphosphate hydrolases"/>
    <property type="match status" value="1"/>
</dbReference>
<protein>
    <submittedName>
        <fullName evidence="1">Uncharacterized protein</fullName>
    </submittedName>
</protein>
<dbReference type="InterPro" id="IPR027417">
    <property type="entry name" value="P-loop_NTPase"/>
</dbReference>